<reference evidence="2 3" key="1">
    <citation type="submission" date="2020-10" db="EMBL/GenBank/DDBJ databases">
        <title>Nocardioides sp. isolated from sludge.</title>
        <authorList>
            <person name="Zhang X."/>
        </authorList>
    </citation>
    <scope>NUCLEOTIDE SEQUENCE [LARGE SCALE GENOMIC DNA]</scope>
    <source>
        <strain evidence="2 3">Y6</strain>
    </source>
</reference>
<dbReference type="Pfam" id="PF18859">
    <property type="entry name" value="acVLRF1"/>
    <property type="match status" value="1"/>
</dbReference>
<sequence length="197" mass="20901">MVPAGRFARWVSNFVTAHGATFHSAGPGLEGRAEDGSWFRASLPFGTVYDGPAEVSDFLDAWTAPADWGLLLARRGGYAVARLHGERIVSSKVGQRHVQGRTKAGGQSQQRFARRRDNQARVAWQAAAEHAGTHLAGLRGPLTVGGDHAGVVAVVEMAGLEDLPQHWISDVPGTPRRASLEAAVGDALSLAVEVHNS</sequence>
<protein>
    <recommendedName>
        <fullName evidence="1">Actinobacteria/chloroflexi VLRF1 release factor domain-containing protein</fullName>
    </recommendedName>
</protein>
<comment type="caution">
    <text evidence="2">The sequence shown here is derived from an EMBL/GenBank/DDBJ whole genome shotgun (WGS) entry which is preliminary data.</text>
</comment>
<keyword evidence="3" id="KW-1185">Reference proteome</keyword>
<dbReference type="Gene3D" id="3.30.420.60">
    <property type="entry name" value="eRF1 domain 2"/>
    <property type="match status" value="1"/>
</dbReference>
<dbReference type="SUPFAM" id="SSF53137">
    <property type="entry name" value="Translational machinery components"/>
    <property type="match status" value="1"/>
</dbReference>
<evidence type="ECO:0000313" key="3">
    <source>
        <dbReference type="Proteomes" id="UP000756387"/>
    </source>
</evidence>
<accession>A0ABR9RS76</accession>
<dbReference type="EMBL" id="JADCSA010000005">
    <property type="protein sequence ID" value="MBE7324393.1"/>
    <property type="molecule type" value="Genomic_DNA"/>
</dbReference>
<dbReference type="Proteomes" id="UP000756387">
    <property type="component" value="Unassembled WGS sequence"/>
</dbReference>
<gene>
    <name evidence="2" type="ORF">IEQ44_06980</name>
</gene>
<dbReference type="NCBIfam" id="NF041024">
    <property type="entry name" value="acVLRF1_NCBI"/>
    <property type="match status" value="1"/>
</dbReference>
<dbReference type="InterPro" id="IPR040783">
    <property type="entry name" value="VLRF1"/>
</dbReference>
<evidence type="ECO:0000259" key="1">
    <source>
        <dbReference type="Pfam" id="PF18859"/>
    </source>
</evidence>
<evidence type="ECO:0000313" key="2">
    <source>
        <dbReference type="EMBL" id="MBE7324393.1"/>
    </source>
</evidence>
<name>A0ABR9RS76_9ACTN</name>
<feature type="domain" description="Actinobacteria/chloroflexi VLRF1 release factor" evidence="1">
    <location>
        <begin position="67"/>
        <end position="192"/>
    </location>
</feature>
<dbReference type="InterPro" id="IPR042226">
    <property type="entry name" value="eFR1_2_sf"/>
</dbReference>
<proteinExistence type="predicted"/>
<organism evidence="2 3">
    <name type="scientific">Nocardioides malaquae</name>
    <dbReference type="NCBI Taxonomy" id="2773426"/>
    <lineage>
        <taxon>Bacteria</taxon>
        <taxon>Bacillati</taxon>
        <taxon>Actinomycetota</taxon>
        <taxon>Actinomycetes</taxon>
        <taxon>Propionibacteriales</taxon>
        <taxon>Nocardioidaceae</taxon>
        <taxon>Nocardioides</taxon>
    </lineage>
</organism>
<dbReference type="RefSeq" id="WP_193637814.1">
    <property type="nucleotide sequence ID" value="NZ_JADCSA010000005.1"/>
</dbReference>